<comment type="subcellular location">
    <subcellularLocation>
        <location evidence="1">Cytoplasm</location>
        <location evidence="1">Cytoskeleton</location>
    </subcellularLocation>
</comment>
<protein>
    <recommendedName>
        <fullName evidence="11">SF-assemblin</fullName>
    </recommendedName>
</protein>
<dbReference type="VEuPathDB" id="CryptoDB:Vbra_3068"/>
<evidence type="ECO:0000256" key="4">
    <source>
        <dbReference type="ARBA" id="ARBA00022701"/>
    </source>
</evidence>
<dbReference type="EMBL" id="CDMY01000409">
    <property type="protein sequence ID" value="CEM11104.1"/>
    <property type="molecule type" value="Genomic_DNA"/>
</dbReference>
<evidence type="ECO:0000256" key="2">
    <source>
        <dbReference type="ARBA" id="ARBA00005678"/>
    </source>
</evidence>
<dbReference type="GO" id="GO:0005200">
    <property type="term" value="F:structural constituent of cytoskeleton"/>
    <property type="evidence" value="ECO:0007669"/>
    <property type="project" value="InterPro"/>
</dbReference>
<evidence type="ECO:0000256" key="3">
    <source>
        <dbReference type="ARBA" id="ARBA00022490"/>
    </source>
</evidence>
<organism evidence="9 10">
    <name type="scientific">Vitrella brassicaformis (strain CCMP3155)</name>
    <dbReference type="NCBI Taxonomy" id="1169540"/>
    <lineage>
        <taxon>Eukaryota</taxon>
        <taxon>Sar</taxon>
        <taxon>Alveolata</taxon>
        <taxon>Colpodellida</taxon>
        <taxon>Vitrellaceae</taxon>
        <taxon>Vitrella</taxon>
    </lineage>
</organism>
<dbReference type="OMA" id="FEHELMG"/>
<dbReference type="OrthoDB" id="436622at2759"/>
<dbReference type="InterPro" id="IPR008374">
    <property type="entry name" value="SF_assemblin/giardin_b"/>
</dbReference>
<evidence type="ECO:0008006" key="11">
    <source>
        <dbReference type="Google" id="ProtNLM"/>
    </source>
</evidence>
<evidence type="ECO:0000313" key="9">
    <source>
        <dbReference type="EMBL" id="CEM11104.1"/>
    </source>
</evidence>
<evidence type="ECO:0000256" key="1">
    <source>
        <dbReference type="ARBA" id="ARBA00004245"/>
    </source>
</evidence>
<evidence type="ECO:0000256" key="8">
    <source>
        <dbReference type="SAM" id="MobiDB-lite"/>
    </source>
</evidence>
<dbReference type="PANTHER" id="PTHR40412:SF1">
    <property type="entry name" value="SF-ASSEMBLIN"/>
    <property type="match status" value="1"/>
</dbReference>
<evidence type="ECO:0000256" key="6">
    <source>
        <dbReference type="ARBA" id="ARBA00023212"/>
    </source>
</evidence>
<reference evidence="9 10" key="1">
    <citation type="submission" date="2014-11" db="EMBL/GenBank/DDBJ databases">
        <authorList>
            <person name="Zhu J."/>
            <person name="Qi W."/>
            <person name="Song R."/>
        </authorList>
    </citation>
    <scope>NUCLEOTIDE SEQUENCE [LARGE SCALE GENOMIC DNA]</scope>
</reference>
<evidence type="ECO:0000313" key="10">
    <source>
        <dbReference type="Proteomes" id="UP000041254"/>
    </source>
</evidence>
<dbReference type="InParanoid" id="A0A0G4FDR7"/>
<dbReference type="PhylomeDB" id="A0A0G4FDR7"/>
<keyword evidence="3" id="KW-0963">Cytoplasm</keyword>
<proteinExistence type="inferred from homology"/>
<keyword evidence="6" id="KW-0206">Cytoskeleton</keyword>
<keyword evidence="5 7" id="KW-0175">Coiled coil</keyword>
<feature type="region of interest" description="Disordered" evidence="8">
    <location>
        <begin position="59"/>
        <end position="83"/>
    </location>
</feature>
<evidence type="ECO:0000256" key="5">
    <source>
        <dbReference type="ARBA" id="ARBA00023054"/>
    </source>
</evidence>
<dbReference type="GO" id="GO:0005874">
    <property type="term" value="C:microtubule"/>
    <property type="evidence" value="ECO:0007669"/>
    <property type="project" value="UniProtKB-KW"/>
</dbReference>
<comment type="similarity">
    <text evidence="2">Belongs to the SF-assemblin family.</text>
</comment>
<dbReference type="Proteomes" id="UP000041254">
    <property type="component" value="Unassembled WGS sequence"/>
</dbReference>
<dbReference type="PANTHER" id="PTHR40412">
    <property type="entry name" value="SF-ASSEMBLIN"/>
    <property type="match status" value="1"/>
</dbReference>
<name>A0A0G4FDR7_VITBC</name>
<feature type="coiled-coil region" evidence="7">
    <location>
        <begin position="154"/>
        <end position="195"/>
    </location>
</feature>
<keyword evidence="10" id="KW-1185">Reference proteome</keyword>
<dbReference type="AlphaFoldDB" id="A0A0G4FDR7"/>
<keyword evidence="4" id="KW-0493">Microtubule</keyword>
<feature type="region of interest" description="Disordered" evidence="8">
    <location>
        <begin position="1"/>
        <end position="39"/>
    </location>
</feature>
<accession>A0A0G4FDR7</accession>
<gene>
    <name evidence="9" type="ORF">Vbra_3068</name>
</gene>
<evidence type="ECO:0000256" key="7">
    <source>
        <dbReference type="SAM" id="Coils"/>
    </source>
</evidence>
<dbReference type="Pfam" id="PF06705">
    <property type="entry name" value="SF-assemblin"/>
    <property type="match status" value="1"/>
</dbReference>
<sequence length="327" mass="37932">MSTRSRLRNAEVSSPAGSHKKRSVGGLGKHEADGLNKSQVMTIREAELRSSVGAKAIERRAVEGSEGMERTTRKEDLPSSKDEKLNALAGQVMAMARVFEEAQRMREEQRRLQEERHQDVLMRIQATNNLIQAETKRLMDIIKSFQSKFEFDLSSLREEQKAALEERYEELKGDIKVLDQQIEKCFEELQKEKDERVKAVEDTLGAVQKNVEHLNEGLETERKHRLQKEKEVAQKMREHFDVHRKDLEQERFKLEVMIDKLRDDTTVEQDKLEKRQLKGEQLAALAVQKLREDIEKEADDRGFAQDSIVDNLSSFIQKFQDNIRESG</sequence>